<dbReference type="FunFam" id="3.50.50.60:FF:000403">
    <property type="entry name" value="Flavin-containing monooxygenase"/>
    <property type="match status" value="1"/>
</dbReference>
<keyword evidence="6" id="KW-0503">Monooxygenase</keyword>
<dbReference type="GO" id="GO:0050661">
    <property type="term" value="F:NADP binding"/>
    <property type="evidence" value="ECO:0007669"/>
    <property type="project" value="InterPro"/>
</dbReference>
<dbReference type="GO" id="GO:0004499">
    <property type="term" value="F:N,N-dimethylaniline monooxygenase activity"/>
    <property type="evidence" value="ECO:0007669"/>
    <property type="project" value="InterPro"/>
</dbReference>
<dbReference type="SUPFAM" id="SSF51905">
    <property type="entry name" value="FAD/NAD(P)-binding domain"/>
    <property type="match status" value="2"/>
</dbReference>
<dbReference type="OrthoDB" id="66881at2759"/>
<sequence>MEEKRVCVVGAGISGLTTCKHLVERGFRPVVFEAEGVVGGLWNRTMTSTRLQTPYWDYRFSDHPWSEKLRETFPNGGQVAEYVASYARRFDLLRHVRFGERVVSLKYVGASDVEMEGWDSWAATSSAFGRGDRRGEWHVTVLREVDETEAVHVMDFVVLCIGRFSGMPNIPTFPLQKGPEVFHGKVIHSMDYSNMGSAAAAQLVKGKRVVVVGFLKSAVDIAAECANLNGLSCPCTMVVRTKRWNLPSLAAWGIPLKYFYFTRFGELFFHKPREGLFSWVLATLLSPLVWIISKLAESYYKKTIPMHKYGMVPEHSFFQALSSCLLCILPCRFYDMVKQGSIVLKPSNTFKFCQRGIVIDGQNSPIDADLVIFATGYRGDQKLKNIFVSPWFQKIVTDSQGNIVPLYRECIHPQIPQMAIIGYTESMSNLHTSEMCARWLACFLHGNFKLPSKRCMEKVVREWVKQTRRHSKIKSRGSCISTLHIWKNDQLLNDMGCNPRRKKGKLANWFLPYSPEDYAEIEYKDEKKIVH</sequence>
<evidence type="ECO:0000256" key="2">
    <source>
        <dbReference type="ARBA" id="ARBA00022630"/>
    </source>
</evidence>
<organism evidence="7 8">
    <name type="scientific">Vanilla planifolia</name>
    <name type="common">Vanilla</name>
    <dbReference type="NCBI Taxonomy" id="51239"/>
    <lineage>
        <taxon>Eukaryota</taxon>
        <taxon>Viridiplantae</taxon>
        <taxon>Streptophyta</taxon>
        <taxon>Embryophyta</taxon>
        <taxon>Tracheophyta</taxon>
        <taxon>Spermatophyta</taxon>
        <taxon>Magnoliopsida</taxon>
        <taxon>Liliopsida</taxon>
        <taxon>Asparagales</taxon>
        <taxon>Orchidaceae</taxon>
        <taxon>Vanilloideae</taxon>
        <taxon>Vanilleae</taxon>
        <taxon>Vanilla</taxon>
    </lineage>
</organism>
<evidence type="ECO:0000313" key="8">
    <source>
        <dbReference type="Proteomes" id="UP000639772"/>
    </source>
</evidence>
<evidence type="ECO:0000256" key="6">
    <source>
        <dbReference type="RuleBase" id="RU361177"/>
    </source>
</evidence>
<evidence type="ECO:0000256" key="1">
    <source>
        <dbReference type="ARBA" id="ARBA00009183"/>
    </source>
</evidence>
<dbReference type="Proteomes" id="UP000639772">
    <property type="component" value="Unassembled WGS sequence"/>
</dbReference>
<dbReference type="Pfam" id="PF00743">
    <property type="entry name" value="FMO-like"/>
    <property type="match status" value="1"/>
</dbReference>
<keyword evidence="5 6" id="KW-0560">Oxidoreductase</keyword>
<evidence type="ECO:0000256" key="3">
    <source>
        <dbReference type="ARBA" id="ARBA00022827"/>
    </source>
</evidence>
<reference evidence="7 8" key="1">
    <citation type="journal article" date="2020" name="Nat. Food">
        <title>A phased Vanilla planifolia genome enables genetic improvement of flavour and production.</title>
        <authorList>
            <person name="Hasing T."/>
            <person name="Tang H."/>
            <person name="Brym M."/>
            <person name="Khazi F."/>
            <person name="Huang T."/>
            <person name="Chambers A.H."/>
        </authorList>
    </citation>
    <scope>NUCLEOTIDE SEQUENCE [LARGE SCALE GENOMIC DNA]</scope>
    <source>
        <tissue evidence="7">Leaf</tissue>
    </source>
</reference>
<name>A0A835PIB5_VANPL</name>
<dbReference type="PIRSF" id="PIRSF000332">
    <property type="entry name" value="FMO"/>
    <property type="match status" value="1"/>
</dbReference>
<keyword evidence="4" id="KW-0521">NADP</keyword>
<keyword evidence="2 6" id="KW-0285">Flavoprotein</keyword>
<dbReference type="GO" id="GO:0050660">
    <property type="term" value="F:flavin adenine dinucleotide binding"/>
    <property type="evidence" value="ECO:0007669"/>
    <property type="project" value="InterPro"/>
</dbReference>
<comment type="cofactor">
    <cofactor evidence="6">
        <name>FAD</name>
        <dbReference type="ChEBI" id="CHEBI:57692"/>
    </cofactor>
</comment>
<dbReference type="PRINTS" id="PR00419">
    <property type="entry name" value="ADXRDTASE"/>
</dbReference>
<evidence type="ECO:0000256" key="5">
    <source>
        <dbReference type="ARBA" id="ARBA00023002"/>
    </source>
</evidence>
<dbReference type="Gene3D" id="3.50.50.60">
    <property type="entry name" value="FAD/NAD(P)-binding domain"/>
    <property type="match status" value="2"/>
</dbReference>
<dbReference type="InterPro" id="IPR000960">
    <property type="entry name" value="Flavin_mOase"/>
</dbReference>
<protein>
    <recommendedName>
        <fullName evidence="6">Flavin-containing monooxygenase</fullName>
        <ecNumber evidence="6">1.-.-.-</ecNumber>
    </recommendedName>
</protein>
<dbReference type="PANTHER" id="PTHR23023">
    <property type="entry name" value="DIMETHYLANILINE MONOOXYGENASE"/>
    <property type="match status" value="1"/>
</dbReference>
<comment type="caution">
    <text evidence="7">The sequence shown here is derived from an EMBL/GenBank/DDBJ whole genome shotgun (WGS) entry which is preliminary data.</text>
</comment>
<dbReference type="EC" id="1.-.-.-" evidence="6"/>
<comment type="similarity">
    <text evidence="1 6">Belongs to the FMO family.</text>
</comment>
<dbReference type="EMBL" id="JADCNM010000014">
    <property type="protein sequence ID" value="KAG0454370.1"/>
    <property type="molecule type" value="Genomic_DNA"/>
</dbReference>
<dbReference type="InterPro" id="IPR020946">
    <property type="entry name" value="Flavin_mOase-like"/>
</dbReference>
<keyword evidence="3 6" id="KW-0274">FAD</keyword>
<dbReference type="InterPro" id="IPR036188">
    <property type="entry name" value="FAD/NAD-bd_sf"/>
</dbReference>
<evidence type="ECO:0000313" key="7">
    <source>
        <dbReference type="EMBL" id="KAG0454370.1"/>
    </source>
</evidence>
<accession>A0A835PIB5</accession>
<dbReference type="InterPro" id="IPR050346">
    <property type="entry name" value="FMO-like"/>
</dbReference>
<dbReference type="FunFam" id="3.50.50.60:FF:000169">
    <property type="entry name" value="Flavin-containing monooxygenase"/>
    <property type="match status" value="1"/>
</dbReference>
<proteinExistence type="inferred from homology"/>
<gene>
    <name evidence="7" type="ORF">HPP92_025674</name>
</gene>
<dbReference type="AlphaFoldDB" id="A0A835PIB5"/>
<evidence type="ECO:0000256" key="4">
    <source>
        <dbReference type="ARBA" id="ARBA00022857"/>
    </source>
</evidence>